<dbReference type="GO" id="GO:0000976">
    <property type="term" value="F:transcription cis-regulatory region binding"/>
    <property type="evidence" value="ECO:0007669"/>
    <property type="project" value="TreeGrafter"/>
</dbReference>
<dbReference type="CDD" id="cd01392">
    <property type="entry name" value="HTH_LacI"/>
    <property type="match status" value="1"/>
</dbReference>
<dbReference type="SUPFAM" id="SSF47413">
    <property type="entry name" value="lambda repressor-like DNA-binding domains"/>
    <property type="match status" value="1"/>
</dbReference>
<dbReference type="PRINTS" id="PR00036">
    <property type="entry name" value="HTHLACI"/>
</dbReference>
<dbReference type="InterPro" id="IPR000843">
    <property type="entry name" value="HTH_LacI"/>
</dbReference>
<evidence type="ECO:0000256" key="1">
    <source>
        <dbReference type="ARBA" id="ARBA00023015"/>
    </source>
</evidence>
<dbReference type="SUPFAM" id="SSF53822">
    <property type="entry name" value="Periplasmic binding protein-like I"/>
    <property type="match status" value="1"/>
</dbReference>
<evidence type="ECO:0000313" key="6">
    <source>
        <dbReference type="Proteomes" id="UP000619743"/>
    </source>
</evidence>
<dbReference type="EMBL" id="BMDX01000014">
    <property type="protein sequence ID" value="GGA82792.1"/>
    <property type="molecule type" value="Genomic_DNA"/>
</dbReference>
<dbReference type="PANTHER" id="PTHR30146">
    <property type="entry name" value="LACI-RELATED TRANSCRIPTIONAL REPRESSOR"/>
    <property type="match status" value="1"/>
</dbReference>
<dbReference type="Pfam" id="PF13377">
    <property type="entry name" value="Peripla_BP_3"/>
    <property type="match status" value="1"/>
</dbReference>
<dbReference type="Proteomes" id="UP000619743">
    <property type="component" value="Unassembled WGS sequence"/>
</dbReference>
<feature type="domain" description="HTH lacI-type" evidence="4">
    <location>
        <begin position="8"/>
        <end position="45"/>
    </location>
</feature>
<dbReference type="AlphaFoldDB" id="A0A8J2XQG8"/>
<keyword evidence="6" id="KW-1185">Reference proteome</keyword>
<dbReference type="Gene3D" id="3.40.50.2300">
    <property type="match status" value="2"/>
</dbReference>
<evidence type="ECO:0000313" key="5">
    <source>
        <dbReference type="EMBL" id="GGA82792.1"/>
    </source>
</evidence>
<evidence type="ECO:0000256" key="2">
    <source>
        <dbReference type="ARBA" id="ARBA00023125"/>
    </source>
</evidence>
<dbReference type="OrthoDB" id="9798934at2"/>
<dbReference type="PANTHER" id="PTHR30146:SF153">
    <property type="entry name" value="LACTOSE OPERON REPRESSOR"/>
    <property type="match status" value="1"/>
</dbReference>
<keyword evidence="1" id="KW-0805">Transcription regulation</keyword>
<comment type="caution">
    <text evidence="5">The sequence shown here is derived from an EMBL/GenBank/DDBJ whole genome shotgun (WGS) entry which is preliminary data.</text>
</comment>
<dbReference type="InterPro" id="IPR046335">
    <property type="entry name" value="LacI/GalR-like_sensor"/>
</dbReference>
<dbReference type="GO" id="GO:0003700">
    <property type="term" value="F:DNA-binding transcription factor activity"/>
    <property type="evidence" value="ECO:0007669"/>
    <property type="project" value="TreeGrafter"/>
</dbReference>
<dbReference type="InterPro" id="IPR010982">
    <property type="entry name" value="Lambda_DNA-bd_dom_sf"/>
</dbReference>
<sequence>MSEQTHVVTLDDIASRAGVSRMTVSRVLNNAPNVRPETRKKVQQAQQVLATTTVARPDSSIKPKRNHIGLLYDSNQADISSVFLQAALSQAQSLNFNLQTEDISLWPEQSKLAIADWCLEQRLRGVLLAPSIADQPELCDALIEQMLAVVRIEPSTPANNTPFVAANNHLAGYQLTRKLIEQGHQRIEFMSDDLQQVSVRGYYQGYLDATRNIAIDPTLLQLPATTALNKDDTLETAMALLKDKNRPSAIICHHYEQALIVVYAAKQLGLEIPRHLTVCCISRHQQLHFQDQRVQTISPPFREMAAGAVQLLIKSTRKQVHQTDYAQLYEHDISSLTELDCATRAQNNQKF</sequence>
<dbReference type="PROSITE" id="PS50932">
    <property type="entry name" value="HTH_LACI_2"/>
    <property type="match status" value="1"/>
</dbReference>
<keyword evidence="2" id="KW-0238">DNA-binding</keyword>
<dbReference type="PROSITE" id="PS00356">
    <property type="entry name" value="HTH_LACI_1"/>
    <property type="match status" value="1"/>
</dbReference>
<dbReference type="Pfam" id="PF00356">
    <property type="entry name" value="LacI"/>
    <property type="match status" value="1"/>
</dbReference>
<dbReference type="Gene3D" id="1.10.260.40">
    <property type="entry name" value="lambda repressor-like DNA-binding domains"/>
    <property type="match status" value="1"/>
</dbReference>
<name>A0A8J2XQG8_9GAMM</name>
<evidence type="ECO:0000256" key="3">
    <source>
        <dbReference type="ARBA" id="ARBA00023163"/>
    </source>
</evidence>
<dbReference type="RefSeq" id="WP_087506240.1">
    <property type="nucleotide sequence ID" value="NZ_BMDX01000014.1"/>
</dbReference>
<proteinExistence type="predicted"/>
<evidence type="ECO:0000259" key="4">
    <source>
        <dbReference type="PROSITE" id="PS50932"/>
    </source>
</evidence>
<protein>
    <submittedName>
        <fullName evidence="5">LacI family transcriptional regulator</fullName>
    </submittedName>
</protein>
<organism evidence="5 6">
    <name type="scientific">Neiella marina</name>
    <dbReference type="NCBI Taxonomy" id="508461"/>
    <lineage>
        <taxon>Bacteria</taxon>
        <taxon>Pseudomonadati</taxon>
        <taxon>Pseudomonadota</taxon>
        <taxon>Gammaproteobacteria</taxon>
        <taxon>Alteromonadales</taxon>
        <taxon>Echinimonadaceae</taxon>
        <taxon>Neiella</taxon>
    </lineage>
</organism>
<gene>
    <name evidence="5" type="ORF">GCM10011369_25980</name>
</gene>
<dbReference type="InterPro" id="IPR028082">
    <property type="entry name" value="Peripla_BP_I"/>
</dbReference>
<dbReference type="SMART" id="SM00354">
    <property type="entry name" value="HTH_LACI"/>
    <property type="match status" value="1"/>
</dbReference>
<keyword evidence="3" id="KW-0804">Transcription</keyword>
<accession>A0A8J2XQG8</accession>
<reference evidence="6" key="1">
    <citation type="journal article" date="2019" name="Int. J. Syst. Evol. Microbiol.">
        <title>The Global Catalogue of Microorganisms (GCM) 10K type strain sequencing project: providing services to taxonomists for standard genome sequencing and annotation.</title>
        <authorList>
            <consortium name="The Broad Institute Genomics Platform"/>
            <consortium name="The Broad Institute Genome Sequencing Center for Infectious Disease"/>
            <person name="Wu L."/>
            <person name="Ma J."/>
        </authorList>
    </citation>
    <scope>NUCLEOTIDE SEQUENCE [LARGE SCALE GENOMIC DNA]</scope>
    <source>
        <strain evidence="6">CGMCC 1.10130</strain>
    </source>
</reference>